<dbReference type="AlphaFoldDB" id="A0AAE3SKG4"/>
<gene>
    <name evidence="1" type="ORF">OM074_12605</name>
</gene>
<comment type="caution">
    <text evidence="1">The sequence shown here is derived from an EMBL/GenBank/DDBJ whole genome shotgun (WGS) entry which is preliminary data.</text>
</comment>
<dbReference type="RefSeq" id="WP_301199933.1">
    <property type="nucleotide sequence ID" value="NZ_JAPDPI010000024.1"/>
</dbReference>
<accession>A0AAE3SKG4</accession>
<name>A0AAE3SKG4_9BACT</name>
<proteinExistence type="predicted"/>
<reference evidence="1" key="1">
    <citation type="submission" date="2022-10" db="EMBL/GenBank/DDBJ databases">
        <authorList>
            <person name="Yu W.X."/>
        </authorList>
    </citation>
    <scope>NUCLEOTIDE SEQUENCE</scope>
    <source>
        <strain evidence="1">D04</strain>
    </source>
</reference>
<dbReference type="EMBL" id="JAPDPI010000024">
    <property type="protein sequence ID" value="MCW3806468.1"/>
    <property type="molecule type" value="Genomic_DNA"/>
</dbReference>
<evidence type="ECO:0000313" key="1">
    <source>
        <dbReference type="EMBL" id="MCW3806468.1"/>
    </source>
</evidence>
<sequence length="62" mass="7279">MEKEEEKATITLDGKTHEIMISKERAMQIKRLQKLIKESRKPKLKLIVNFVKDKNNGSYECS</sequence>
<protein>
    <submittedName>
        <fullName evidence="1">Uncharacterized protein</fullName>
    </submittedName>
</protein>
<keyword evidence="2" id="KW-1185">Reference proteome</keyword>
<evidence type="ECO:0000313" key="2">
    <source>
        <dbReference type="Proteomes" id="UP001207408"/>
    </source>
</evidence>
<organism evidence="1 2">
    <name type="scientific">Plebeiibacterium marinum</name>
    <dbReference type="NCBI Taxonomy" id="2992111"/>
    <lineage>
        <taxon>Bacteria</taxon>
        <taxon>Pseudomonadati</taxon>
        <taxon>Bacteroidota</taxon>
        <taxon>Bacteroidia</taxon>
        <taxon>Marinilabiliales</taxon>
        <taxon>Marinilabiliaceae</taxon>
        <taxon>Plebeiibacterium</taxon>
    </lineage>
</organism>
<dbReference type="Proteomes" id="UP001207408">
    <property type="component" value="Unassembled WGS sequence"/>
</dbReference>